<evidence type="ECO:0000256" key="12">
    <source>
        <dbReference type="PROSITE-ProRule" id="PRU00175"/>
    </source>
</evidence>
<organism evidence="15 16">
    <name type="scientific">Araneus ventricosus</name>
    <name type="common">Orbweaver spider</name>
    <name type="synonym">Epeira ventricosa</name>
    <dbReference type="NCBI Taxonomy" id="182803"/>
    <lineage>
        <taxon>Eukaryota</taxon>
        <taxon>Metazoa</taxon>
        <taxon>Ecdysozoa</taxon>
        <taxon>Arthropoda</taxon>
        <taxon>Chelicerata</taxon>
        <taxon>Arachnida</taxon>
        <taxon>Araneae</taxon>
        <taxon>Araneomorphae</taxon>
        <taxon>Entelegynae</taxon>
        <taxon>Araneoidea</taxon>
        <taxon>Araneidae</taxon>
        <taxon>Araneus</taxon>
    </lineage>
</organism>
<comment type="caution">
    <text evidence="15">The sequence shown here is derived from an EMBL/GenBank/DDBJ whole genome shotgun (WGS) entry which is preliminary data.</text>
</comment>
<evidence type="ECO:0000256" key="1">
    <source>
        <dbReference type="ARBA" id="ARBA00000900"/>
    </source>
</evidence>
<dbReference type="InterPro" id="IPR001841">
    <property type="entry name" value="Znf_RING"/>
</dbReference>
<dbReference type="GO" id="GO:0008270">
    <property type="term" value="F:zinc ion binding"/>
    <property type="evidence" value="ECO:0007669"/>
    <property type="project" value="UniProtKB-KW"/>
</dbReference>
<dbReference type="Proteomes" id="UP000499080">
    <property type="component" value="Unassembled WGS sequence"/>
</dbReference>
<dbReference type="SUPFAM" id="SSF57850">
    <property type="entry name" value="RING/U-box"/>
    <property type="match status" value="1"/>
</dbReference>
<keyword evidence="5" id="KW-0812">Transmembrane</keyword>
<dbReference type="OrthoDB" id="1714475at2759"/>
<evidence type="ECO:0000256" key="3">
    <source>
        <dbReference type="ARBA" id="ARBA00012483"/>
    </source>
</evidence>
<comment type="catalytic activity">
    <reaction evidence="1">
        <text>S-ubiquitinyl-[E2 ubiquitin-conjugating enzyme]-L-cysteine + [acceptor protein]-L-lysine = [E2 ubiquitin-conjugating enzyme]-L-cysteine + N(6)-ubiquitinyl-[acceptor protein]-L-lysine.</text>
        <dbReference type="EC" id="2.3.2.27"/>
    </reaction>
</comment>
<keyword evidence="8" id="KW-0833">Ubl conjugation pathway</keyword>
<dbReference type="EMBL" id="BGPR01013656">
    <property type="protein sequence ID" value="GBN61593.1"/>
    <property type="molecule type" value="Genomic_DNA"/>
</dbReference>
<comment type="subcellular location">
    <subcellularLocation>
        <location evidence="2">Membrane</location>
        <topology evidence="2">Multi-pass membrane protein</topology>
    </subcellularLocation>
</comment>
<evidence type="ECO:0000256" key="2">
    <source>
        <dbReference type="ARBA" id="ARBA00004141"/>
    </source>
</evidence>
<dbReference type="Gene3D" id="3.30.40.10">
    <property type="entry name" value="Zinc/RING finger domain, C3HC4 (zinc finger)"/>
    <property type="match status" value="1"/>
</dbReference>
<keyword evidence="7 12" id="KW-0863">Zinc-finger</keyword>
<dbReference type="InterPro" id="IPR013083">
    <property type="entry name" value="Znf_RING/FYVE/PHD"/>
</dbReference>
<keyword evidence="9" id="KW-0862">Zinc</keyword>
<keyword evidence="11" id="KW-0472">Membrane</keyword>
<keyword evidence="6" id="KW-0479">Metal-binding</keyword>
<evidence type="ECO:0000256" key="6">
    <source>
        <dbReference type="ARBA" id="ARBA00022723"/>
    </source>
</evidence>
<feature type="compositionally biased region" description="Basic and acidic residues" evidence="13">
    <location>
        <begin position="29"/>
        <end position="38"/>
    </location>
</feature>
<evidence type="ECO:0000259" key="14">
    <source>
        <dbReference type="PROSITE" id="PS50089"/>
    </source>
</evidence>
<reference evidence="15 16" key="1">
    <citation type="journal article" date="2019" name="Sci. Rep.">
        <title>Orb-weaving spider Araneus ventricosus genome elucidates the spidroin gene catalogue.</title>
        <authorList>
            <person name="Kono N."/>
            <person name="Nakamura H."/>
            <person name="Ohtoshi R."/>
            <person name="Moran D.A.P."/>
            <person name="Shinohara A."/>
            <person name="Yoshida Y."/>
            <person name="Fujiwara M."/>
            <person name="Mori M."/>
            <person name="Tomita M."/>
            <person name="Arakawa K."/>
        </authorList>
    </citation>
    <scope>NUCLEOTIDE SEQUENCE [LARGE SCALE GENOMIC DNA]</scope>
</reference>
<gene>
    <name evidence="15" type="ORF">AVEN_128952_1</name>
</gene>
<dbReference type="GO" id="GO:0061630">
    <property type="term" value="F:ubiquitin protein ligase activity"/>
    <property type="evidence" value="ECO:0007669"/>
    <property type="project" value="UniProtKB-EC"/>
</dbReference>
<dbReference type="Pfam" id="PF13639">
    <property type="entry name" value="zf-RING_2"/>
    <property type="match status" value="1"/>
</dbReference>
<dbReference type="PROSITE" id="PS50089">
    <property type="entry name" value="ZF_RING_2"/>
    <property type="match status" value="1"/>
</dbReference>
<dbReference type="AlphaFoldDB" id="A0A4Y2QES8"/>
<dbReference type="PANTHER" id="PTHR45977">
    <property type="entry name" value="TARGET OF ERK KINASE MPK-1"/>
    <property type="match status" value="1"/>
</dbReference>
<evidence type="ECO:0000313" key="16">
    <source>
        <dbReference type="Proteomes" id="UP000499080"/>
    </source>
</evidence>
<keyword evidence="16" id="KW-1185">Reference proteome</keyword>
<evidence type="ECO:0000256" key="7">
    <source>
        <dbReference type="ARBA" id="ARBA00022771"/>
    </source>
</evidence>
<dbReference type="EC" id="2.3.2.27" evidence="3"/>
<keyword evidence="4" id="KW-0808">Transferase</keyword>
<dbReference type="GO" id="GO:0016567">
    <property type="term" value="P:protein ubiquitination"/>
    <property type="evidence" value="ECO:0007669"/>
    <property type="project" value="TreeGrafter"/>
</dbReference>
<evidence type="ECO:0000256" key="13">
    <source>
        <dbReference type="SAM" id="MobiDB-lite"/>
    </source>
</evidence>
<dbReference type="SMART" id="SM00184">
    <property type="entry name" value="RING"/>
    <property type="match status" value="1"/>
</dbReference>
<dbReference type="GO" id="GO:0016020">
    <property type="term" value="C:membrane"/>
    <property type="evidence" value="ECO:0007669"/>
    <property type="project" value="UniProtKB-SubCell"/>
</dbReference>
<dbReference type="GO" id="GO:0006511">
    <property type="term" value="P:ubiquitin-dependent protein catabolic process"/>
    <property type="evidence" value="ECO:0007669"/>
    <property type="project" value="TreeGrafter"/>
</dbReference>
<evidence type="ECO:0000256" key="9">
    <source>
        <dbReference type="ARBA" id="ARBA00022833"/>
    </source>
</evidence>
<evidence type="ECO:0000256" key="5">
    <source>
        <dbReference type="ARBA" id="ARBA00022692"/>
    </source>
</evidence>
<evidence type="ECO:0000256" key="4">
    <source>
        <dbReference type="ARBA" id="ARBA00022679"/>
    </source>
</evidence>
<evidence type="ECO:0000256" key="8">
    <source>
        <dbReference type="ARBA" id="ARBA00022786"/>
    </source>
</evidence>
<keyword evidence="10" id="KW-1133">Transmembrane helix</keyword>
<accession>A0A4Y2QES8</accession>
<proteinExistence type="predicted"/>
<feature type="domain" description="RING-type" evidence="14">
    <location>
        <begin position="75"/>
        <end position="116"/>
    </location>
</feature>
<evidence type="ECO:0000256" key="10">
    <source>
        <dbReference type="ARBA" id="ARBA00022989"/>
    </source>
</evidence>
<feature type="region of interest" description="Disordered" evidence="13">
    <location>
        <begin position="24"/>
        <end position="68"/>
    </location>
</feature>
<sequence>MCFYDRLLIFPSFSRNNIVTENYRKRKHSPDASDERVSSVRAGTDPDTQSASVQEPRASPEDQPASVNTPTEFTCPICLGTVLRLGQTKSLPCSHEFHQSCVDRWLNNKRSCPMCRAPCHRRRTRKPHRRRRQS</sequence>
<evidence type="ECO:0000313" key="15">
    <source>
        <dbReference type="EMBL" id="GBN61593.1"/>
    </source>
</evidence>
<dbReference type="PANTHER" id="PTHR45977:SF4">
    <property type="entry name" value="RING-TYPE DOMAIN-CONTAINING PROTEIN"/>
    <property type="match status" value="1"/>
</dbReference>
<protein>
    <recommendedName>
        <fullName evidence="3">RING-type E3 ubiquitin transferase</fullName>
        <ecNumber evidence="3">2.3.2.27</ecNumber>
    </recommendedName>
</protein>
<evidence type="ECO:0000256" key="11">
    <source>
        <dbReference type="ARBA" id="ARBA00023136"/>
    </source>
</evidence>
<name>A0A4Y2QES8_ARAVE</name>